<dbReference type="InterPro" id="IPR013087">
    <property type="entry name" value="Znf_C2H2_type"/>
</dbReference>
<dbReference type="EMBL" id="HBUE01344042">
    <property type="protein sequence ID" value="CAG6599742.1"/>
    <property type="molecule type" value="Transcribed_RNA"/>
</dbReference>
<proteinExistence type="predicted"/>
<dbReference type="PROSITE" id="PS00028">
    <property type="entry name" value="ZINC_FINGER_C2H2_1"/>
    <property type="match status" value="2"/>
</dbReference>
<dbReference type="AlphaFoldDB" id="A0A8D8KZL7"/>
<evidence type="ECO:0000313" key="4">
    <source>
        <dbReference type="EMBL" id="CAG6599745.1"/>
    </source>
</evidence>
<reference evidence="4" key="1">
    <citation type="submission" date="2021-05" db="EMBL/GenBank/DDBJ databases">
        <authorList>
            <person name="Alioto T."/>
            <person name="Alioto T."/>
            <person name="Gomez Garrido J."/>
        </authorList>
    </citation>
    <scope>NUCLEOTIDE SEQUENCE</scope>
</reference>
<feature type="domain" description="C2H2-type" evidence="3">
    <location>
        <begin position="28"/>
        <end position="56"/>
    </location>
</feature>
<dbReference type="EMBL" id="HBUE01237105">
    <property type="protein sequence ID" value="CAG6547533.1"/>
    <property type="molecule type" value="Transcribed_RNA"/>
</dbReference>
<evidence type="ECO:0000259" key="3">
    <source>
        <dbReference type="PROSITE" id="PS50157"/>
    </source>
</evidence>
<organism evidence="4">
    <name type="scientific">Culex pipiens</name>
    <name type="common">House mosquito</name>
    <dbReference type="NCBI Taxonomy" id="7175"/>
    <lineage>
        <taxon>Eukaryota</taxon>
        <taxon>Metazoa</taxon>
        <taxon>Ecdysozoa</taxon>
        <taxon>Arthropoda</taxon>
        <taxon>Hexapoda</taxon>
        <taxon>Insecta</taxon>
        <taxon>Pterygota</taxon>
        <taxon>Neoptera</taxon>
        <taxon>Endopterygota</taxon>
        <taxon>Diptera</taxon>
        <taxon>Nematocera</taxon>
        <taxon>Culicoidea</taxon>
        <taxon>Culicidae</taxon>
        <taxon>Culicinae</taxon>
        <taxon>Culicini</taxon>
        <taxon>Culex</taxon>
        <taxon>Culex</taxon>
    </lineage>
</organism>
<name>A0A8D8KZL7_CULPI</name>
<dbReference type="EMBL" id="HBUE01344039">
    <property type="protein sequence ID" value="CAG6599734.1"/>
    <property type="molecule type" value="Transcribed_RNA"/>
</dbReference>
<dbReference type="Pfam" id="PF00096">
    <property type="entry name" value="zf-C2H2"/>
    <property type="match status" value="1"/>
</dbReference>
<dbReference type="Gene3D" id="3.30.160.60">
    <property type="entry name" value="Classic Zinc Finger"/>
    <property type="match status" value="1"/>
</dbReference>
<feature type="domain" description="C2H2-type" evidence="3">
    <location>
        <begin position="65"/>
        <end position="92"/>
    </location>
</feature>
<keyword evidence="1" id="KW-0479">Metal-binding</keyword>
<sequence>MKKKNFSQRCTGTVTLQRHMRTHEKLRFTCNVCTQKFETSQDLHRHRHTTHRASLKAFRGTDNLYHCSRCDEPFPDWHQAAAHFKKHAPAKRGSLVKNSELESKADLERHPQPQNEANEDHESSDIIIKNKANK</sequence>
<keyword evidence="1" id="KW-0863">Zinc-finger</keyword>
<dbReference type="EMBL" id="HBUE01237108">
    <property type="protein sequence ID" value="CAG6547541.1"/>
    <property type="molecule type" value="Transcribed_RNA"/>
</dbReference>
<evidence type="ECO:0000256" key="1">
    <source>
        <dbReference type="PROSITE-ProRule" id="PRU00042"/>
    </source>
</evidence>
<dbReference type="EMBL" id="HBUE01344043">
    <property type="protein sequence ID" value="CAG6599745.1"/>
    <property type="molecule type" value="Transcribed_RNA"/>
</dbReference>
<dbReference type="SMART" id="SM00355">
    <property type="entry name" value="ZnF_C2H2"/>
    <property type="match status" value="2"/>
</dbReference>
<protein>
    <submittedName>
        <fullName evidence="4">(northern house mosquito) hypothetical protein</fullName>
    </submittedName>
</protein>
<dbReference type="EMBL" id="HBUE01237109">
    <property type="protein sequence ID" value="CAG6547544.1"/>
    <property type="molecule type" value="Transcribed_RNA"/>
</dbReference>
<feature type="region of interest" description="Disordered" evidence="2">
    <location>
        <begin position="87"/>
        <end position="134"/>
    </location>
</feature>
<dbReference type="GO" id="GO:0008270">
    <property type="term" value="F:zinc ion binding"/>
    <property type="evidence" value="ECO:0007669"/>
    <property type="project" value="UniProtKB-KW"/>
</dbReference>
<dbReference type="PROSITE" id="PS50157">
    <property type="entry name" value="ZINC_FINGER_C2H2_2"/>
    <property type="match status" value="2"/>
</dbReference>
<accession>A0A8D8KZL7</accession>
<evidence type="ECO:0000256" key="2">
    <source>
        <dbReference type="SAM" id="MobiDB-lite"/>
    </source>
</evidence>
<keyword evidence="1" id="KW-0862">Zinc</keyword>
<feature type="compositionally biased region" description="Basic and acidic residues" evidence="2">
    <location>
        <begin position="99"/>
        <end position="111"/>
    </location>
</feature>